<evidence type="ECO:0000313" key="1">
    <source>
        <dbReference type="EMBL" id="KAJ8868746.1"/>
    </source>
</evidence>
<keyword evidence="2" id="KW-1185">Reference proteome</keyword>
<comment type="caution">
    <text evidence="1">The sequence shown here is derived from an EMBL/GenBank/DDBJ whole genome shotgun (WGS) entry which is preliminary data.</text>
</comment>
<sequence length="169" mass="18952">MILASTQALACAPHANKLASHTTQVDLNKEGVHLLLQESEPYVKAVHGKGDLERAATDRRDDVAYWKSWLEAGSKSETVQQPTFTSFSDVEPAFNFYYNDLTTTNIPAVMLKGDWDLWTIKWKNSKDELPKDAITALKKCEEILFPNLHILLEILATLPVTTASVEMSF</sequence>
<name>A0ABQ9G8K2_9NEOP</name>
<gene>
    <name evidence="1" type="ORF">PR048_030286</name>
</gene>
<evidence type="ECO:0000313" key="2">
    <source>
        <dbReference type="Proteomes" id="UP001159363"/>
    </source>
</evidence>
<dbReference type="Proteomes" id="UP001159363">
    <property type="component" value="Chromosome 13"/>
</dbReference>
<protein>
    <submittedName>
        <fullName evidence="1">Uncharacterized protein</fullName>
    </submittedName>
</protein>
<reference evidence="1 2" key="1">
    <citation type="submission" date="2023-02" db="EMBL/GenBank/DDBJ databases">
        <title>LHISI_Scaffold_Assembly.</title>
        <authorList>
            <person name="Stuart O.P."/>
            <person name="Cleave R."/>
            <person name="Magrath M.J.L."/>
            <person name="Mikheyev A.S."/>
        </authorList>
    </citation>
    <scope>NUCLEOTIDE SEQUENCE [LARGE SCALE GENOMIC DNA]</scope>
    <source>
        <strain evidence="1">Daus_M_001</strain>
        <tissue evidence="1">Leg muscle</tissue>
    </source>
</reference>
<proteinExistence type="predicted"/>
<organism evidence="1 2">
    <name type="scientific">Dryococelus australis</name>
    <dbReference type="NCBI Taxonomy" id="614101"/>
    <lineage>
        <taxon>Eukaryota</taxon>
        <taxon>Metazoa</taxon>
        <taxon>Ecdysozoa</taxon>
        <taxon>Arthropoda</taxon>
        <taxon>Hexapoda</taxon>
        <taxon>Insecta</taxon>
        <taxon>Pterygota</taxon>
        <taxon>Neoptera</taxon>
        <taxon>Polyneoptera</taxon>
        <taxon>Phasmatodea</taxon>
        <taxon>Verophasmatodea</taxon>
        <taxon>Anareolatae</taxon>
        <taxon>Phasmatidae</taxon>
        <taxon>Eurycanthinae</taxon>
        <taxon>Dryococelus</taxon>
    </lineage>
</organism>
<accession>A0ABQ9G8K2</accession>
<dbReference type="EMBL" id="JARBHB010000014">
    <property type="protein sequence ID" value="KAJ8868746.1"/>
    <property type="molecule type" value="Genomic_DNA"/>
</dbReference>